<dbReference type="Proteomes" id="UP000185279">
    <property type="component" value="Segment"/>
</dbReference>
<evidence type="ECO:0000313" key="3">
    <source>
        <dbReference type="EMBL" id="AIX22901.1"/>
    </source>
</evidence>
<keyword evidence="1" id="KW-0472">Membrane</keyword>
<sequence>MNITVPMRVIGSGLVIIAYFIILHINTTLGVVLQMVGDSISIPYFIRTKSWDVVIMVTFLLVISVTHLL</sequence>
<keyword evidence="1" id="KW-1133">Transmembrane helix</keyword>
<organism evidence="2 6">
    <name type="scientific">Synechococcus phage ACG-2014c</name>
    <dbReference type="NCBI Taxonomy" id="1079998"/>
    <lineage>
        <taxon>Viruses</taxon>
        <taxon>Duplodnaviria</taxon>
        <taxon>Heunggongvirae</taxon>
        <taxon>Uroviricota</taxon>
        <taxon>Caudoviricetes</taxon>
        <taxon>Pantevenvirales</taxon>
        <taxon>Kyanoviridae</taxon>
        <taxon>Namakavirus</taxon>
        <taxon>Namakavirus smbcm6</taxon>
    </lineage>
</organism>
<feature type="transmembrane region" description="Helical" evidence="1">
    <location>
        <begin position="49"/>
        <end position="68"/>
    </location>
</feature>
<name>A0A0E3EP38_9CAUD</name>
<gene>
    <name evidence="2" type="ORF">Syn7803C43_134</name>
    <name evidence="3" type="ORF">Syn7803C98_133</name>
    <name evidence="4" type="ORF">Syn7803US88_132</name>
</gene>
<evidence type="ECO:0000313" key="2">
    <source>
        <dbReference type="EMBL" id="AIX14529.1"/>
    </source>
</evidence>
<evidence type="ECO:0000313" key="5">
    <source>
        <dbReference type="Proteomes" id="UP000185278"/>
    </source>
</evidence>
<dbReference type="EMBL" id="KJ019027">
    <property type="protein sequence ID" value="AIX14529.1"/>
    <property type="molecule type" value="Genomic_DNA"/>
</dbReference>
<dbReference type="RefSeq" id="YP_007001862.1">
    <property type="nucleotide sequence ID" value="NC_019444.1"/>
</dbReference>
<protein>
    <submittedName>
        <fullName evidence="2">Uncharacterized protein</fullName>
    </submittedName>
</protein>
<dbReference type="Proteomes" id="UP000185280">
    <property type="component" value="Segment"/>
</dbReference>
<dbReference type="OrthoDB" id="22709at10239"/>
<dbReference type="EMBL" id="KJ019128">
    <property type="protein sequence ID" value="AIX38133.1"/>
    <property type="molecule type" value="Genomic_DNA"/>
</dbReference>
<evidence type="ECO:0000256" key="1">
    <source>
        <dbReference type="SAM" id="Phobius"/>
    </source>
</evidence>
<keyword evidence="1" id="KW-0812">Transmembrane</keyword>
<reference evidence="5 6" key="1">
    <citation type="submission" date="2013-12" db="EMBL/GenBank/DDBJ databases">
        <title>Ecological redundancy of diverse viral populations within a natural community.</title>
        <authorList>
            <person name="Gregory A.C."/>
            <person name="LaButti K."/>
            <person name="Copeland A."/>
            <person name="Woyke T."/>
            <person name="Sullivan M.B."/>
        </authorList>
    </citation>
    <scope>NUCLEOTIDE SEQUENCE [LARGE SCALE GENOMIC DNA]</scope>
    <source>
        <strain evidence="2">Syn7803C43</strain>
        <strain evidence="3">Syn7803C98</strain>
        <strain evidence="4">Syn7803US88</strain>
    </source>
</reference>
<accession>A0A0E3EP38</accession>
<evidence type="ECO:0000313" key="4">
    <source>
        <dbReference type="EMBL" id="AIX38133.1"/>
    </source>
</evidence>
<feature type="transmembrane region" description="Helical" evidence="1">
    <location>
        <begin position="12"/>
        <end position="37"/>
    </location>
</feature>
<dbReference type="Proteomes" id="UP000185278">
    <property type="component" value="Segment"/>
</dbReference>
<proteinExistence type="predicted"/>
<evidence type="ECO:0000313" key="6">
    <source>
        <dbReference type="Proteomes" id="UP000185279"/>
    </source>
</evidence>
<dbReference type="EMBL" id="KJ019064">
    <property type="protein sequence ID" value="AIX22901.1"/>
    <property type="molecule type" value="Genomic_DNA"/>
</dbReference>